<dbReference type="GO" id="GO:0140359">
    <property type="term" value="F:ABC-type transporter activity"/>
    <property type="evidence" value="ECO:0007669"/>
    <property type="project" value="InterPro"/>
</dbReference>
<evidence type="ECO:0000256" key="1">
    <source>
        <dbReference type="ARBA" id="ARBA00022448"/>
    </source>
</evidence>
<protein>
    <submittedName>
        <fullName evidence="11">ABC transmembrane type-1 domain-containing protein</fullName>
    </submittedName>
</protein>
<accession>A0A183J1G3</accession>
<keyword evidence="2 7" id="KW-0812">Transmembrane</keyword>
<dbReference type="PROSITE" id="PS50929">
    <property type="entry name" value="ABC_TM1F"/>
    <property type="match status" value="1"/>
</dbReference>
<evidence type="ECO:0000256" key="2">
    <source>
        <dbReference type="ARBA" id="ARBA00022692"/>
    </source>
</evidence>
<feature type="transmembrane region" description="Helical" evidence="7">
    <location>
        <begin position="71"/>
        <end position="92"/>
    </location>
</feature>
<dbReference type="WBParaSite" id="SBAD_0001006001-mRNA-1">
    <property type="protein sequence ID" value="SBAD_0001006001-mRNA-1"/>
    <property type="gene ID" value="SBAD_0001006001"/>
</dbReference>
<evidence type="ECO:0000313" key="10">
    <source>
        <dbReference type="Proteomes" id="UP000270296"/>
    </source>
</evidence>
<keyword evidence="5 7" id="KW-1133">Transmembrane helix</keyword>
<keyword evidence="6 7" id="KW-0472">Membrane</keyword>
<feature type="transmembrane region" description="Helical" evidence="7">
    <location>
        <begin position="104"/>
        <end position="122"/>
    </location>
</feature>
<gene>
    <name evidence="9" type="ORF">SBAD_LOCUS9711</name>
</gene>
<evidence type="ECO:0000256" key="5">
    <source>
        <dbReference type="ARBA" id="ARBA00022989"/>
    </source>
</evidence>
<dbReference type="EMBL" id="UZAM01013064">
    <property type="protein sequence ID" value="VDP25208.1"/>
    <property type="molecule type" value="Genomic_DNA"/>
</dbReference>
<dbReference type="InterPro" id="IPR036640">
    <property type="entry name" value="ABC1_TM_sf"/>
</dbReference>
<keyword evidence="3" id="KW-0547">Nucleotide-binding</keyword>
<keyword evidence="4" id="KW-0067">ATP-binding</keyword>
<dbReference type="GO" id="GO:0016020">
    <property type="term" value="C:membrane"/>
    <property type="evidence" value="ECO:0007669"/>
    <property type="project" value="InterPro"/>
</dbReference>
<feature type="domain" description="ABC transmembrane type-1" evidence="8">
    <location>
        <begin position="27"/>
        <end position="130"/>
    </location>
</feature>
<dbReference type="GO" id="GO:0005524">
    <property type="term" value="F:ATP binding"/>
    <property type="evidence" value="ECO:0007669"/>
    <property type="project" value="UniProtKB-KW"/>
</dbReference>
<evidence type="ECO:0000259" key="8">
    <source>
        <dbReference type="PROSITE" id="PS50929"/>
    </source>
</evidence>
<dbReference type="Proteomes" id="UP000270296">
    <property type="component" value="Unassembled WGS sequence"/>
</dbReference>
<keyword evidence="1" id="KW-0813">Transport</keyword>
<dbReference type="SUPFAM" id="SSF90123">
    <property type="entry name" value="ABC transporter transmembrane region"/>
    <property type="match status" value="1"/>
</dbReference>
<sequence>MVRYYRYTTCDLKRLGATSFSPVLCEFTDTVTGLSSIRAFRAEQFFIQKADESIVAFQRTQFSTLACRMWLMIRLQTIGIVLILAVALTAVIEHKLRNVDPALVGLALSYVLSITGLLDGFVQSLTETEKEMVSAERILHYVNQTPQEKWTGILSV</sequence>
<evidence type="ECO:0000313" key="11">
    <source>
        <dbReference type="WBParaSite" id="SBAD_0001006001-mRNA-1"/>
    </source>
</evidence>
<evidence type="ECO:0000256" key="6">
    <source>
        <dbReference type="ARBA" id="ARBA00023136"/>
    </source>
</evidence>
<name>A0A183J1G3_9BILA</name>
<dbReference type="Gene3D" id="1.20.1560.10">
    <property type="entry name" value="ABC transporter type 1, transmembrane domain"/>
    <property type="match status" value="1"/>
</dbReference>
<dbReference type="PANTHER" id="PTHR24223">
    <property type="entry name" value="ATP-BINDING CASSETTE SUB-FAMILY C"/>
    <property type="match status" value="1"/>
</dbReference>
<dbReference type="AlphaFoldDB" id="A0A183J1G3"/>
<reference evidence="9 10" key="2">
    <citation type="submission" date="2018-11" db="EMBL/GenBank/DDBJ databases">
        <authorList>
            <consortium name="Pathogen Informatics"/>
        </authorList>
    </citation>
    <scope>NUCLEOTIDE SEQUENCE [LARGE SCALE GENOMIC DNA]</scope>
</reference>
<proteinExistence type="predicted"/>
<evidence type="ECO:0000256" key="4">
    <source>
        <dbReference type="ARBA" id="ARBA00022840"/>
    </source>
</evidence>
<dbReference type="InterPro" id="IPR011527">
    <property type="entry name" value="ABC1_TM_dom"/>
</dbReference>
<reference evidence="11" key="1">
    <citation type="submission" date="2016-06" db="UniProtKB">
        <authorList>
            <consortium name="WormBaseParasite"/>
        </authorList>
    </citation>
    <scope>IDENTIFICATION</scope>
</reference>
<dbReference type="InterPro" id="IPR050173">
    <property type="entry name" value="ABC_transporter_C-like"/>
</dbReference>
<dbReference type="Pfam" id="PF00664">
    <property type="entry name" value="ABC_membrane"/>
    <property type="match status" value="1"/>
</dbReference>
<evidence type="ECO:0000313" key="9">
    <source>
        <dbReference type="EMBL" id="VDP25208.1"/>
    </source>
</evidence>
<evidence type="ECO:0000256" key="3">
    <source>
        <dbReference type="ARBA" id="ARBA00022741"/>
    </source>
</evidence>
<dbReference type="PANTHER" id="PTHR24223:SF330">
    <property type="entry name" value="ATP-BINDING CASSETTE SUB-FAMILY C MEMBER 10"/>
    <property type="match status" value="1"/>
</dbReference>
<evidence type="ECO:0000256" key="7">
    <source>
        <dbReference type="SAM" id="Phobius"/>
    </source>
</evidence>
<keyword evidence="10" id="KW-1185">Reference proteome</keyword>
<organism evidence="11">
    <name type="scientific">Soboliphyme baturini</name>
    <dbReference type="NCBI Taxonomy" id="241478"/>
    <lineage>
        <taxon>Eukaryota</taxon>
        <taxon>Metazoa</taxon>
        <taxon>Ecdysozoa</taxon>
        <taxon>Nematoda</taxon>
        <taxon>Enoplea</taxon>
        <taxon>Dorylaimia</taxon>
        <taxon>Dioctophymatida</taxon>
        <taxon>Dioctophymatoidea</taxon>
        <taxon>Soboliphymatidae</taxon>
        <taxon>Soboliphyme</taxon>
    </lineage>
</organism>
<dbReference type="OrthoDB" id="6500128at2759"/>